<name>A0ABS1E6X9_9GAMM</name>
<gene>
    <name evidence="2" type="ORF">CKO13_05930</name>
</gene>
<protein>
    <recommendedName>
        <fullName evidence="4">Colicin V production protein</fullName>
    </recommendedName>
</protein>
<dbReference type="EMBL" id="NRSH01000051">
    <property type="protein sequence ID" value="MBK1726569.1"/>
    <property type="molecule type" value="Genomic_DNA"/>
</dbReference>
<keyword evidence="1" id="KW-1133">Transmembrane helix</keyword>
<evidence type="ECO:0000313" key="2">
    <source>
        <dbReference type="EMBL" id="MBK1726569.1"/>
    </source>
</evidence>
<evidence type="ECO:0000313" key="3">
    <source>
        <dbReference type="Proteomes" id="UP000738126"/>
    </source>
</evidence>
<sequence>MLDIIPYTPLEVLAVIVEFLRPVLGAIAAVAVIDVVLLGLSAAGLGGSFRGFGRALGSALTVGAAVFLVALALLPAASDGSWGTVQGVTDLLAVTAGALGLGLGAAVAIYPPVQYLVGMASTPAAARR</sequence>
<keyword evidence="1" id="KW-0472">Membrane</keyword>
<accession>A0ABS1E6X9</accession>
<dbReference type="RefSeq" id="WP_200257857.1">
    <property type="nucleotide sequence ID" value="NZ_NRSH01000051.1"/>
</dbReference>
<keyword evidence="1" id="KW-0812">Transmembrane</keyword>
<feature type="transmembrane region" description="Helical" evidence="1">
    <location>
        <begin position="20"/>
        <end position="43"/>
    </location>
</feature>
<proteinExistence type="predicted"/>
<organism evidence="2 3">
    <name type="scientific">Halorhodospira neutriphila</name>
    <dbReference type="NCBI Taxonomy" id="168379"/>
    <lineage>
        <taxon>Bacteria</taxon>
        <taxon>Pseudomonadati</taxon>
        <taxon>Pseudomonadota</taxon>
        <taxon>Gammaproteobacteria</taxon>
        <taxon>Chromatiales</taxon>
        <taxon>Ectothiorhodospiraceae</taxon>
        <taxon>Halorhodospira</taxon>
    </lineage>
</organism>
<keyword evidence="3" id="KW-1185">Reference proteome</keyword>
<dbReference type="Proteomes" id="UP000738126">
    <property type="component" value="Unassembled WGS sequence"/>
</dbReference>
<comment type="caution">
    <text evidence="2">The sequence shown here is derived from an EMBL/GenBank/DDBJ whole genome shotgun (WGS) entry which is preliminary data.</text>
</comment>
<feature type="transmembrane region" description="Helical" evidence="1">
    <location>
        <begin position="55"/>
        <end position="76"/>
    </location>
</feature>
<reference evidence="2 3" key="1">
    <citation type="journal article" date="2020" name="Microorganisms">
        <title>Osmotic Adaptation and Compatible Solute Biosynthesis of Phototrophic Bacteria as Revealed from Genome Analyses.</title>
        <authorList>
            <person name="Imhoff J.F."/>
            <person name="Rahn T."/>
            <person name="Kunzel S."/>
            <person name="Keller A."/>
            <person name="Neulinger S.C."/>
        </authorList>
    </citation>
    <scope>NUCLEOTIDE SEQUENCE [LARGE SCALE GENOMIC DNA]</scope>
    <source>
        <strain evidence="2 3">DSM 15116</strain>
    </source>
</reference>
<feature type="transmembrane region" description="Helical" evidence="1">
    <location>
        <begin position="91"/>
        <end position="110"/>
    </location>
</feature>
<evidence type="ECO:0008006" key="4">
    <source>
        <dbReference type="Google" id="ProtNLM"/>
    </source>
</evidence>
<evidence type="ECO:0000256" key="1">
    <source>
        <dbReference type="SAM" id="Phobius"/>
    </source>
</evidence>